<dbReference type="InterPro" id="IPR043151">
    <property type="entry name" value="BAH_sf"/>
</dbReference>
<feature type="compositionally biased region" description="Low complexity" evidence="1">
    <location>
        <begin position="8"/>
        <end position="20"/>
    </location>
</feature>
<dbReference type="Pfam" id="PF01426">
    <property type="entry name" value="BAH"/>
    <property type="match status" value="1"/>
</dbReference>
<organism evidence="3 4">
    <name type="scientific">Rotaria magnacalcarata</name>
    <dbReference type="NCBI Taxonomy" id="392030"/>
    <lineage>
        <taxon>Eukaryota</taxon>
        <taxon>Metazoa</taxon>
        <taxon>Spiralia</taxon>
        <taxon>Gnathifera</taxon>
        <taxon>Rotifera</taxon>
        <taxon>Eurotatoria</taxon>
        <taxon>Bdelloidea</taxon>
        <taxon>Philodinida</taxon>
        <taxon>Philodinidae</taxon>
        <taxon>Rotaria</taxon>
    </lineage>
</organism>
<feature type="domain" description="BAH" evidence="2">
    <location>
        <begin position="511"/>
        <end position="670"/>
    </location>
</feature>
<gene>
    <name evidence="3" type="ORF">XDN619_LOCUS15458</name>
</gene>
<feature type="compositionally biased region" description="Low complexity" evidence="1">
    <location>
        <begin position="432"/>
        <end position="443"/>
    </location>
</feature>
<evidence type="ECO:0000259" key="2">
    <source>
        <dbReference type="PROSITE" id="PS51038"/>
    </source>
</evidence>
<dbReference type="InterPro" id="IPR053032">
    <property type="entry name" value="BAH_domain-containing"/>
</dbReference>
<dbReference type="PANTHER" id="PTHR46576:SF1">
    <property type="entry name" value="BROMO ADJACENT HOMOLOGY DOMAIN-CONTAINING 1 PROTEIN"/>
    <property type="match status" value="1"/>
</dbReference>
<dbReference type="GO" id="GO:0003682">
    <property type="term" value="F:chromatin binding"/>
    <property type="evidence" value="ECO:0007669"/>
    <property type="project" value="InterPro"/>
</dbReference>
<protein>
    <recommendedName>
        <fullName evidence="2">BAH domain-containing protein</fullName>
    </recommendedName>
</protein>
<feature type="region of interest" description="Disordered" evidence="1">
    <location>
        <begin position="1"/>
        <end position="65"/>
    </location>
</feature>
<feature type="compositionally biased region" description="Basic residues" evidence="1">
    <location>
        <begin position="30"/>
        <end position="42"/>
    </location>
</feature>
<dbReference type="GO" id="GO:0005677">
    <property type="term" value="C:chromatin silencing complex"/>
    <property type="evidence" value="ECO:0007669"/>
    <property type="project" value="TreeGrafter"/>
</dbReference>
<dbReference type="InterPro" id="IPR001025">
    <property type="entry name" value="BAH_dom"/>
</dbReference>
<reference evidence="3" key="1">
    <citation type="submission" date="2021-02" db="EMBL/GenBank/DDBJ databases">
        <authorList>
            <person name="Nowell W R."/>
        </authorList>
    </citation>
    <scope>NUCLEOTIDE SEQUENCE</scope>
</reference>
<evidence type="ECO:0000256" key="1">
    <source>
        <dbReference type="SAM" id="MobiDB-lite"/>
    </source>
</evidence>
<comment type="caution">
    <text evidence="3">The sequence shown here is derived from an EMBL/GenBank/DDBJ whole genome shotgun (WGS) entry which is preliminary data.</text>
</comment>
<proteinExistence type="predicted"/>
<evidence type="ECO:0000313" key="4">
    <source>
        <dbReference type="Proteomes" id="UP000663887"/>
    </source>
</evidence>
<dbReference type="AlphaFoldDB" id="A0A816SG13"/>
<feature type="compositionally biased region" description="Polar residues" evidence="1">
    <location>
        <begin position="96"/>
        <end position="116"/>
    </location>
</feature>
<dbReference type="Proteomes" id="UP000663887">
    <property type="component" value="Unassembled WGS sequence"/>
</dbReference>
<dbReference type="SMART" id="SM00439">
    <property type="entry name" value="BAH"/>
    <property type="match status" value="1"/>
</dbReference>
<dbReference type="GO" id="GO:0031507">
    <property type="term" value="P:heterochromatin formation"/>
    <property type="evidence" value="ECO:0007669"/>
    <property type="project" value="TreeGrafter"/>
</dbReference>
<evidence type="ECO:0000313" key="3">
    <source>
        <dbReference type="EMBL" id="CAF2084682.1"/>
    </source>
</evidence>
<feature type="region of interest" description="Disordered" evidence="1">
    <location>
        <begin position="96"/>
        <end position="152"/>
    </location>
</feature>
<dbReference type="GO" id="GO:0000976">
    <property type="term" value="F:transcription cis-regulatory region binding"/>
    <property type="evidence" value="ECO:0007669"/>
    <property type="project" value="TreeGrafter"/>
</dbReference>
<accession>A0A816SG13</accession>
<dbReference type="EMBL" id="CAJNRG010006300">
    <property type="protein sequence ID" value="CAF2084682.1"/>
    <property type="molecule type" value="Genomic_DNA"/>
</dbReference>
<name>A0A816SG13_9BILA</name>
<feature type="compositionally biased region" description="Polar residues" evidence="1">
    <location>
        <begin position="54"/>
        <end position="65"/>
    </location>
</feature>
<dbReference type="PROSITE" id="PS51038">
    <property type="entry name" value="BAH"/>
    <property type="match status" value="1"/>
</dbReference>
<dbReference type="GO" id="GO:0045892">
    <property type="term" value="P:negative regulation of DNA-templated transcription"/>
    <property type="evidence" value="ECO:0007669"/>
    <property type="project" value="TreeGrafter"/>
</dbReference>
<feature type="region of interest" description="Disordered" evidence="1">
    <location>
        <begin position="422"/>
        <end position="451"/>
    </location>
</feature>
<dbReference type="PANTHER" id="PTHR46576">
    <property type="entry name" value="BROMO ADJACENT HOMOLOGY DOMAIN-CONTAINING 1 PROTEIN"/>
    <property type="match status" value="1"/>
</dbReference>
<sequence length="689" mass="77456">MSRHVRTAKTSATSSVSPSKSKQKSDSIGKVRRNVVKKKISAKKSSPTKLYHEPTSSSSTLIQPRQKRLSSLTATTLLQYCTSILSPSRKLNRSIKSTPVLSNNSKTQQVSKNTKNLSRKRQISNDSAKSDKKRAQTESQIPVRAHREASSRASAMIMQQNEIERSRCSYSLNSKPSTLTIRRQLSTKTTITIKDDIPSVPAPAPSIVSIPIEIVHTPSKNIESNNSPLISVSAIAKYPLLTEATLAEHNRVHETVPLYHSTKRDSLIKWTQELDSYDRLSPPDLECEISSETNKYNLLNKKSTGSLINDSKAIDSMNSHASSYLSGKNHINTPTFLFPSTTYPSPTSLIREQVPYTNNSTTISPRKTINSNESRTILPVLNDQNLNANVSIENKTSSERIGKRRSVSAATTNSITAISLTDKNTHEKRTHSASNISARSKSSVNRKRSYSPSSITLALPNKNVHQRKKQKISHYWLLFGKSEQKLVSIHTDKPPVFRECYSSIRHIIEKDVINSNDCIILRPETGANSSSTPYSAKVKWFWKEPTTDEIQMSLIWYYHPEHTELSARAKKRFLPNELLASRYSDCVNAACIEDKCYVLNLNEYNRYCLREKSSNLFEHAEPVGQLKSLLNKNTSSVHHRSLPAKTVGNQNIFFCRYVYDYRANRILKNPNCNSYPITITTSSTTTSSM</sequence>
<dbReference type="Gene3D" id="2.30.30.490">
    <property type="match status" value="1"/>
</dbReference>